<proteinExistence type="predicted"/>
<keyword evidence="1" id="KW-0614">Plasmid</keyword>
<accession>A0A1B2ERJ0</accession>
<dbReference type="EMBL" id="CP016617">
    <property type="protein sequence ID" value="ANY82591.1"/>
    <property type="molecule type" value="Genomic_DNA"/>
</dbReference>
<gene>
    <name evidence="1" type="ORF">BB934_30425</name>
</gene>
<geneLocation type="plasmid" evidence="1">
    <name>unnamed1</name>
</geneLocation>
<protein>
    <submittedName>
        <fullName evidence="1">Uncharacterized protein</fullName>
    </submittedName>
</protein>
<reference evidence="1" key="1">
    <citation type="submission" date="2016-07" db="EMBL/GenBank/DDBJ databases">
        <title>Microvirga ossetica sp. nov. a new species of rhizobia isolated from root nodules of the legume species Vicia alpestris Steven originated from North Ossetia region in the Caucasus.</title>
        <authorList>
            <person name="Safronova V.I."/>
            <person name="Kuznetsova I.G."/>
            <person name="Sazanova A.L."/>
            <person name="Belimov A."/>
            <person name="Andronov E."/>
            <person name="Osledkin Y.S."/>
            <person name="Onishchuk O.P."/>
            <person name="Kurchak O.N."/>
            <person name="Shaposhnikov A.I."/>
            <person name="Willems A."/>
            <person name="Tikhonovich I.A."/>
        </authorList>
    </citation>
    <scope>NUCLEOTIDE SEQUENCE [LARGE SCALE GENOMIC DNA]</scope>
    <source>
        <strain evidence="1">V5/3M</strain>
        <plasmid evidence="1">unnamed1</plasmid>
    </source>
</reference>
<dbReference type="KEGG" id="moc:BB934_30425"/>
<sequence length="64" mass="7447">MISPSWPISWISSLWSGAQGIHDVREALERLEVCQGWQGKPFSCKDVNARLFNAEYLDLMHQQW</sequence>
<organism evidence="1">
    <name type="scientific">Microvirga ossetica</name>
    <dbReference type="NCBI Taxonomy" id="1882682"/>
    <lineage>
        <taxon>Bacteria</taxon>
        <taxon>Pseudomonadati</taxon>
        <taxon>Pseudomonadota</taxon>
        <taxon>Alphaproteobacteria</taxon>
        <taxon>Hyphomicrobiales</taxon>
        <taxon>Methylobacteriaceae</taxon>
        <taxon>Microvirga</taxon>
    </lineage>
</organism>
<evidence type="ECO:0000313" key="1">
    <source>
        <dbReference type="EMBL" id="ANY82591.1"/>
    </source>
</evidence>
<name>A0A1B2ERJ0_9HYPH</name>
<dbReference type="AlphaFoldDB" id="A0A1B2ERJ0"/>